<feature type="compositionally biased region" description="Polar residues" evidence="2">
    <location>
        <begin position="1215"/>
        <end position="1226"/>
    </location>
</feature>
<feature type="region of interest" description="Disordered" evidence="2">
    <location>
        <begin position="1192"/>
        <end position="1236"/>
    </location>
</feature>
<name>A0A834M987_RHYFE</name>
<accession>A0A834M987</accession>
<feature type="compositionally biased region" description="Low complexity" evidence="2">
    <location>
        <begin position="429"/>
        <end position="444"/>
    </location>
</feature>
<reference evidence="4" key="1">
    <citation type="submission" date="2020-08" db="EMBL/GenBank/DDBJ databases">
        <title>Genome sequencing and assembly of the red palm weevil Rhynchophorus ferrugineus.</title>
        <authorList>
            <person name="Dias G.B."/>
            <person name="Bergman C.M."/>
            <person name="Manee M."/>
        </authorList>
    </citation>
    <scope>NUCLEOTIDE SEQUENCE</scope>
    <source>
        <strain evidence="4">AA-2017</strain>
        <tissue evidence="4">Whole larva</tissue>
    </source>
</reference>
<feature type="coiled-coil region" evidence="1">
    <location>
        <begin position="926"/>
        <end position="960"/>
    </location>
</feature>
<sequence>MRCTVEVLIINDFEAFFETGLVALVKRFLELKFDIYYYEKQILGQAVGSSEVHKRDLENIRRVHCKLALLGIYFEMDDVVCDPIDSIQTSEIGSNDNFTLKVFDNLIEGKSLNISLDEQIIKDIRDIAKETKSEVNKRVNGKSRENLLGFYFSYVWDDSLYNIVLFIMNGLTPHPDLLLKSLLGITDEYDRRNTLGHSILTDVTVNNLIINEHKHLEILLNKETPFVTLLSELLTSPDGDSIGHILRNYRKLSQQYKLMSSRYANHRIYAFEKLIFFFDIVLKYRDTIDLSITRRDITESVSREEYNNSNFIQINILYLGTDKLGTDKYCISIDENFRNLEEEQSVFQNLSVTLTRTELVEYRYKFVKSHIIEEDAYWKGIIRHPINDENYSIIFSDLRNWDIIESSEQEGFDRGLLAKLNGFEREQFESSSTSQSSSQTTLQETPHDIRQNASKKTNHEISHKETPVASQTVPQKIIPNSGAIPVTGTTMMSAKTEMTKAIKDINILLLGETGVGKSTFINSIFNYLQYRDFNTAEHEKLNVLIPAIFSTFDKDDNLRTIRIGADRDENECREIGESATQSVRTYIFQIRNGQYRVRLIDTPGMGDTRGIGQDDLNCENILNYIGNLQELHAICYLCKSQQTRATSYFQYCMAQIMTRLHADACKNFVFIFTGCKAENYTPGETFKVLQKVADEISRKSTHAKLKFDDNIFCFDNEAFRYLAAIKQGVNLIPKIRSDAIESWRRATVESWRMIDYILKLKPHYVQHTSAINEARRLIYQLSKPMADITQLVQDNIMLLQRHNHNMDLETNSIQELKEKLYIPSIKLEVTKLDKPVTVCADIKCCELYKVDERNEYHYKTRCHDPCIELNTQREVIGAPELKNCSAMNEQQLCSRCGCSYRVHMHVYYCTKKITVDKPDPVVLQNINDREHAVQRLKVLVNNLEERKRQYERELDIITKANAKFAHFLEKNAIATFTDAYAEYIQYLIVREKSRGKDCNIANVTALDTLLRQHNEQKKIFDAAAQRQEKLGGEGLVTPQNISQTMYQLFGLPLSGKDIKAMYFSQKTAREKEHTNTEYTHNVTFNKTTKKQEATRPTASSASCSKGRRRHQSEGRRVRNTSPPPPYDASPSQARTPRQPPADHRTSHPPHYSSHLAVSHNPPPGDSYQARYYQLLQYSAEIMQTMANNLGHPSDINNGCPQNASISSRPHPPYPGQSNYDQHNQSHGGIGPEGRNYPVYDRERYVWTKKS</sequence>
<feature type="region of interest" description="Disordered" evidence="2">
    <location>
        <begin position="428"/>
        <end position="448"/>
    </location>
</feature>
<dbReference type="Proteomes" id="UP000625711">
    <property type="component" value="Unassembled WGS sequence"/>
</dbReference>
<keyword evidence="1" id="KW-0175">Coiled coil</keyword>
<dbReference type="SUPFAM" id="SSF52540">
    <property type="entry name" value="P-loop containing nucleoside triphosphate hydrolases"/>
    <property type="match status" value="1"/>
</dbReference>
<evidence type="ECO:0000259" key="3">
    <source>
        <dbReference type="Pfam" id="PF26633"/>
    </source>
</evidence>
<dbReference type="PANTHER" id="PTHR32046:SF11">
    <property type="entry name" value="IMMUNE-ASSOCIATED NUCLEOTIDE-BINDING PROTEIN 10-LIKE"/>
    <property type="match status" value="1"/>
</dbReference>
<dbReference type="AlphaFoldDB" id="A0A834M987"/>
<dbReference type="PROSITE" id="PS00675">
    <property type="entry name" value="SIGMA54_INTERACT_1"/>
    <property type="match status" value="1"/>
</dbReference>
<feature type="compositionally biased region" description="Polar residues" evidence="2">
    <location>
        <begin position="1194"/>
        <end position="1207"/>
    </location>
</feature>
<proteinExistence type="predicted"/>
<comment type="caution">
    <text evidence="4">The sequence shown here is derived from an EMBL/GenBank/DDBJ whole genome shotgun (WGS) entry which is preliminary data.</text>
</comment>
<evidence type="ECO:0000313" key="4">
    <source>
        <dbReference type="EMBL" id="KAF7269639.1"/>
    </source>
</evidence>
<feature type="region of interest" description="Disordered" evidence="2">
    <location>
        <begin position="1069"/>
        <end position="1164"/>
    </location>
</feature>
<dbReference type="PANTHER" id="PTHR32046">
    <property type="entry name" value="G DOMAIN-CONTAINING PROTEIN"/>
    <property type="match status" value="1"/>
</dbReference>
<evidence type="ECO:0000256" key="2">
    <source>
        <dbReference type="SAM" id="MobiDB-lite"/>
    </source>
</evidence>
<dbReference type="Pfam" id="PF26633">
    <property type="entry name" value="DUF8206"/>
    <property type="match status" value="1"/>
</dbReference>
<dbReference type="InterPro" id="IPR025662">
    <property type="entry name" value="Sigma_54_int_dom_ATP-bd_1"/>
</dbReference>
<evidence type="ECO:0000313" key="5">
    <source>
        <dbReference type="Proteomes" id="UP000625711"/>
    </source>
</evidence>
<dbReference type="Gene3D" id="3.40.50.300">
    <property type="entry name" value="P-loop containing nucleotide triphosphate hydrolases"/>
    <property type="match status" value="1"/>
</dbReference>
<feature type="domain" description="DUF8206" evidence="3">
    <location>
        <begin position="831"/>
        <end position="908"/>
    </location>
</feature>
<protein>
    <recommendedName>
        <fullName evidence="3">DUF8206 domain-containing protein</fullName>
    </recommendedName>
</protein>
<feature type="compositionally biased region" description="Polar residues" evidence="2">
    <location>
        <begin position="1094"/>
        <end position="1103"/>
    </location>
</feature>
<feature type="compositionally biased region" description="Polar residues" evidence="2">
    <location>
        <begin position="1076"/>
        <end position="1086"/>
    </location>
</feature>
<dbReference type="EMBL" id="JAACXV010014200">
    <property type="protein sequence ID" value="KAF7269639.1"/>
    <property type="molecule type" value="Genomic_DNA"/>
</dbReference>
<evidence type="ECO:0000256" key="1">
    <source>
        <dbReference type="SAM" id="Coils"/>
    </source>
</evidence>
<dbReference type="InterPro" id="IPR058519">
    <property type="entry name" value="DUF8206"/>
</dbReference>
<dbReference type="OrthoDB" id="2386367at2759"/>
<organism evidence="4 5">
    <name type="scientific">Rhynchophorus ferrugineus</name>
    <name type="common">Red palm weevil</name>
    <name type="synonym">Curculio ferrugineus</name>
    <dbReference type="NCBI Taxonomy" id="354439"/>
    <lineage>
        <taxon>Eukaryota</taxon>
        <taxon>Metazoa</taxon>
        <taxon>Ecdysozoa</taxon>
        <taxon>Arthropoda</taxon>
        <taxon>Hexapoda</taxon>
        <taxon>Insecta</taxon>
        <taxon>Pterygota</taxon>
        <taxon>Neoptera</taxon>
        <taxon>Endopterygota</taxon>
        <taxon>Coleoptera</taxon>
        <taxon>Polyphaga</taxon>
        <taxon>Cucujiformia</taxon>
        <taxon>Curculionidae</taxon>
        <taxon>Dryophthorinae</taxon>
        <taxon>Rhynchophorus</taxon>
    </lineage>
</organism>
<keyword evidence="5" id="KW-1185">Reference proteome</keyword>
<gene>
    <name evidence="4" type="ORF">GWI33_017321</name>
</gene>
<dbReference type="InterPro" id="IPR027417">
    <property type="entry name" value="P-loop_NTPase"/>
</dbReference>